<dbReference type="EMBL" id="JACJQH010000132">
    <property type="protein sequence ID" value="MBD2200915.1"/>
    <property type="molecule type" value="Genomic_DNA"/>
</dbReference>
<reference evidence="1 2" key="1">
    <citation type="journal article" date="2020" name="ISME J.">
        <title>Comparative genomics reveals insights into cyanobacterial evolution and habitat adaptation.</title>
        <authorList>
            <person name="Chen M.Y."/>
            <person name="Teng W.K."/>
            <person name="Zhao L."/>
            <person name="Hu C.X."/>
            <person name="Zhou Y.K."/>
            <person name="Han B.P."/>
            <person name="Song L.R."/>
            <person name="Shu W.S."/>
        </authorList>
    </citation>
    <scope>NUCLEOTIDE SEQUENCE [LARGE SCALE GENOMIC DNA]</scope>
    <source>
        <strain evidence="1 2">FACHB-288</strain>
    </source>
</reference>
<keyword evidence="2" id="KW-1185">Reference proteome</keyword>
<accession>A0ABR8ALF6</accession>
<gene>
    <name evidence="1" type="ORF">H6G24_36665</name>
</gene>
<evidence type="ECO:0008006" key="3">
    <source>
        <dbReference type="Google" id="ProtNLM"/>
    </source>
</evidence>
<dbReference type="NCBIfam" id="NF045647">
    <property type="entry name" value="alr0857_fam"/>
    <property type="match status" value="1"/>
</dbReference>
<name>A0ABR8ALF6_9CYAN</name>
<comment type="caution">
    <text evidence="1">The sequence shown here is derived from an EMBL/GenBank/DDBJ whole genome shotgun (WGS) entry which is preliminary data.</text>
</comment>
<organism evidence="1 2">
    <name type="scientific">Calothrix parietina FACHB-288</name>
    <dbReference type="NCBI Taxonomy" id="2692896"/>
    <lineage>
        <taxon>Bacteria</taxon>
        <taxon>Bacillati</taxon>
        <taxon>Cyanobacteriota</taxon>
        <taxon>Cyanophyceae</taxon>
        <taxon>Nostocales</taxon>
        <taxon>Calotrichaceae</taxon>
        <taxon>Calothrix</taxon>
    </lineage>
</organism>
<sequence>MLKLTYTENSFTLEYLEVALEDWVNQRVTLALHSATNIYIEASQAAFLLPCESARLVDLEKLNQANIVDICPCDATTVEVILKGTWIAAHQESEVGIFVTSLSKSAELLLEGLAKTEQFCYV</sequence>
<proteinExistence type="predicted"/>
<protein>
    <recommendedName>
        <fullName evidence="3">DUF1830 domain-containing protein</fullName>
    </recommendedName>
</protein>
<dbReference type="Proteomes" id="UP000658514">
    <property type="component" value="Unassembled WGS sequence"/>
</dbReference>
<dbReference type="InterPro" id="IPR054664">
    <property type="entry name" value="Alr0857-like"/>
</dbReference>
<dbReference type="RefSeq" id="WP_190552206.1">
    <property type="nucleotide sequence ID" value="NZ_CAWPNO010000038.1"/>
</dbReference>
<evidence type="ECO:0000313" key="1">
    <source>
        <dbReference type="EMBL" id="MBD2200915.1"/>
    </source>
</evidence>
<evidence type="ECO:0000313" key="2">
    <source>
        <dbReference type="Proteomes" id="UP000658514"/>
    </source>
</evidence>